<feature type="chain" id="PRO_5046436890" evidence="2">
    <location>
        <begin position="21"/>
        <end position="217"/>
    </location>
</feature>
<feature type="domain" description="BON" evidence="3">
    <location>
        <begin position="124"/>
        <end position="191"/>
    </location>
</feature>
<keyword evidence="5" id="KW-1185">Reference proteome</keyword>
<dbReference type="PANTHER" id="PTHR34606">
    <property type="entry name" value="BON DOMAIN-CONTAINING PROTEIN"/>
    <property type="match status" value="1"/>
</dbReference>
<dbReference type="PANTHER" id="PTHR34606:SF4">
    <property type="entry name" value="OUTER MEMBRANE LIPOPROTEIN DOLP"/>
    <property type="match status" value="1"/>
</dbReference>
<dbReference type="PROSITE" id="PS51257">
    <property type="entry name" value="PROKAR_LIPOPROTEIN"/>
    <property type="match status" value="1"/>
</dbReference>
<gene>
    <name evidence="4" type="ORF">ABCS64_01605</name>
</gene>
<dbReference type="PROSITE" id="PS50914">
    <property type="entry name" value="BON"/>
    <property type="match status" value="2"/>
</dbReference>
<dbReference type="EMBL" id="JBEUWX010000001">
    <property type="protein sequence ID" value="MFA9949034.1"/>
    <property type="molecule type" value="Genomic_DNA"/>
</dbReference>
<reference evidence="5" key="1">
    <citation type="submission" date="2024-06" db="EMBL/GenBank/DDBJ databases">
        <title>Radixoralia hellwigii gen. nov., sp nov., isolated from a root canal in the human oral cavity.</title>
        <authorList>
            <person name="Bartsch S."/>
            <person name="Wittmer A."/>
            <person name="Schulz A.-K."/>
            <person name="Neumann-Schaal M."/>
            <person name="Wolf J."/>
            <person name="Gronow S."/>
            <person name="Tennert C."/>
            <person name="Haecker G."/>
            <person name="Cieplik F."/>
            <person name="Al-Ahmad A."/>
        </authorList>
    </citation>
    <scope>NUCLEOTIDE SEQUENCE [LARGE SCALE GENOMIC DNA]</scope>
    <source>
        <strain evidence="5">Wk13</strain>
    </source>
</reference>
<keyword evidence="1 2" id="KW-0732">Signal</keyword>
<accession>A0ABV4UDR6</accession>
<evidence type="ECO:0000256" key="1">
    <source>
        <dbReference type="ARBA" id="ARBA00022729"/>
    </source>
</evidence>
<feature type="domain" description="BON" evidence="3">
    <location>
        <begin position="48"/>
        <end position="115"/>
    </location>
</feature>
<dbReference type="Proteomes" id="UP001574673">
    <property type="component" value="Unassembled WGS sequence"/>
</dbReference>
<dbReference type="SMART" id="SM00749">
    <property type="entry name" value="BON"/>
    <property type="match status" value="2"/>
</dbReference>
<organism evidence="4 5">
    <name type="scientific">Dentiradicibacter hellwigii</name>
    <dbReference type="NCBI Taxonomy" id="3149053"/>
    <lineage>
        <taxon>Bacteria</taxon>
        <taxon>Pseudomonadati</taxon>
        <taxon>Pseudomonadota</taxon>
        <taxon>Betaproteobacteria</taxon>
        <taxon>Rhodocyclales</taxon>
        <taxon>Rhodocyclaceae</taxon>
        <taxon>Dentiradicibacter</taxon>
    </lineage>
</organism>
<evidence type="ECO:0000256" key="2">
    <source>
        <dbReference type="SAM" id="SignalP"/>
    </source>
</evidence>
<dbReference type="RefSeq" id="WP_418890193.1">
    <property type="nucleotide sequence ID" value="NZ_JBEUWX010000001.1"/>
</dbReference>
<proteinExistence type="predicted"/>
<name>A0ABV4UDR6_9RHOO</name>
<comment type="caution">
    <text evidence="4">The sequence shown here is derived from an EMBL/GenBank/DDBJ whole genome shotgun (WGS) entry which is preliminary data.</text>
</comment>
<dbReference type="InterPro" id="IPR014004">
    <property type="entry name" value="Transpt-assoc_nodulatn_dom_bac"/>
</dbReference>
<dbReference type="Gene3D" id="3.30.1340.30">
    <property type="match status" value="1"/>
</dbReference>
<evidence type="ECO:0000313" key="5">
    <source>
        <dbReference type="Proteomes" id="UP001574673"/>
    </source>
</evidence>
<dbReference type="InterPro" id="IPR051686">
    <property type="entry name" value="Lipoprotein_DolP"/>
</dbReference>
<dbReference type="InterPro" id="IPR007055">
    <property type="entry name" value="BON_dom"/>
</dbReference>
<protein>
    <submittedName>
        <fullName evidence="4">BON domain-containing protein</fullName>
    </submittedName>
</protein>
<evidence type="ECO:0000259" key="3">
    <source>
        <dbReference type="PROSITE" id="PS50914"/>
    </source>
</evidence>
<evidence type="ECO:0000313" key="4">
    <source>
        <dbReference type="EMBL" id="MFA9949034.1"/>
    </source>
</evidence>
<dbReference type="Pfam" id="PF04972">
    <property type="entry name" value="BON"/>
    <property type="match status" value="2"/>
</dbReference>
<sequence>MKRKLLLSLAACAALLPALQGCIPLVATGATVGVLAAIDRRSVGTQTDDEAIEWKALARIEEKLGNRAHVNVTSYNHAVLLTGEAYNEAAKAEVDSIVRAIPGVKNTYNELAIAPSSSFVNRSNDAFITSKIKSRSVDTGKFNPVHVKVVTEAGTAFLLGIVTQSEADAAVQVARTTSGVKKVVNLMEIVTVERVKELELEASRDKNRPREDAASKN</sequence>
<feature type="signal peptide" evidence="2">
    <location>
        <begin position="1"/>
        <end position="20"/>
    </location>
</feature>